<dbReference type="InterPro" id="IPR012961">
    <property type="entry name" value="Ski2/MTR4_C"/>
</dbReference>
<dbReference type="InterPro" id="IPR001650">
    <property type="entry name" value="Helicase_C-like"/>
</dbReference>
<dbReference type="Pfam" id="PF08148">
    <property type="entry name" value="DSHCT"/>
    <property type="match status" value="1"/>
</dbReference>
<keyword evidence="1" id="KW-0547">Nucleotide-binding</keyword>
<dbReference type="AlphaFoldDB" id="A0A2A9D1D9"/>
<dbReference type="PROSITE" id="PS51194">
    <property type="entry name" value="HELICASE_CTER"/>
    <property type="match status" value="1"/>
</dbReference>
<keyword evidence="9" id="KW-1185">Reference proteome</keyword>
<evidence type="ECO:0000259" key="6">
    <source>
        <dbReference type="PROSITE" id="PS51192"/>
    </source>
</evidence>
<sequence>MSSPAERFAAAQQRARATRAMGALAGELDAFTDRLDFALDDFQRTACEHLSTGVDVLVAAPTGAGKTVVGEYAVHLGLATGRKTFYTTPIKALSNQKYLDLARAHGNEHVGLLTGDVSINADADVVVMTTEVLRNMIYAASPALENLGYVVMDEVHYLADSFRGPVWEEVILLLGETVRLVSLSATVSNAEEFGQWLREVRGATEVVLSEHRPVPLWQHMMVRHEVLDLYTARVDPTNPGTDPPVNPDLLEAVRRAEHSSEDPRRGGGRDHGRGGGRKGRDRRGGRFAGNAPRGGRRAGVRPPRRDVVVSRLDAAGLLPAIMFVFSRKGCDAAVDQVIASGIALTTQAERREITAVLAGFEQRIPAEDADAVGWPAFEGACLRGVAAHHAGLLPVFKEAVEALFARGLVKVVFATETLALGINMPARSVVLERLDKWDGKEHAPVTPGEYTQLTGRAGRRGIDVEGHAVVLYASGVDPKAVAGLASRRTYPLRSSFHPTYNMAVNLLSRADQEQVRDLLEQSFAQFQADRGVVHLARQSRSQAEALAGYREAMACERGDIAGYLALRERVTTLEAAEQREASREGRKAATRDIASLRPGMVVDLSGGRGSQWAVVVSMPDQGRSGPIIQVLTLERQVRTVTVADVPRGLAPHGRVKVPKDFTTRDARSRRDLASSLRNAVAAGVPSRESDVLRRGNEDLAAARAAVREHPCHGCPDRGEHLRWAVRAQGLQADHEKLLARIDARTASIARDFDKVCEVLTTLGYLRPAEESTPETRVTDSGRWLRRLYAERDLTLAECLRSGAWEGLSPAELAAALTCIVYSTRGEEDNPSAIPAGIPPRLEAALATTARIAVDIELAEKQAGLVPTSGIDTGLVRIMHTWASGASLATTLGGTDIAAGDLVRWCKQVLDVLDQVRIAAPDAALRSRAEHAVGAVRRGVVAGEVTA</sequence>
<evidence type="ECO:0000259" key="7">
    <source>
        <dbReference type="PROSITE" id="PS51194"/>
    </source>
</evidence>
<gene>
    <name evidence="8" type="ORF">ATL40_1237</name>
</gene>
<dbReference type="PROSITE" id="PS51192">
    <property type="entry name" value="HELICASE_ATP_BIND_1"/>
    <property type="match status" value="1"/>
</dbReference>
<dbReference type="RefSeq" id="WP_098468755.1">
    <property type="nucleotide sequence ID" value="NZ_PDJD01000001.1"/>
</dbReference>
<dbReference type="GO" id="GO:0016787">
    <property type="term" value="F:hydrolase activity"/>
    <property type="evidence" value="ECO:0007669"/>
    <property type="project" value="UniProtKB-KW"/>
</dbReference>
<evidence type="ECO:0000256" key="2">
    <source>
        <dbReference type="ARBA" id="ARBA00022801"/>
    </source>
</evidence>
<dbReference type="PANTHER" id="PTHR12131">
    <property type="entry name" value="ATP-DEPENDENT RNA AND DNA HELICASE"/>
    <property type="match status" value="1"/>
</dbReference>
<dbReference type="EMBL" id="PDJD01000001">
    <property type="protein sequence ID" value="PFG19669.1"/>
    <property type="molecule type" value="Genomic_DNA"/>
</dbReference>
<dbReference type="InterPro" id="IPR027417">
    <property type="entry name" value="P-loop_NTPase"/>
</dbReference>
<dbReference type="GO" id="GO:0003676">
    <property type="term" value="F:nucleic acid binding"/>
    <property type="evidence" value="ECO:0007669"/>
    <property type="project" value="InterPro"/>
</dbReference>
<dbReference type="GO" id="GO:0004386">
    <property type="term" value="F:helicase activity"/>
    <property type="evidence" value="ECO:0007669"/>
    <property type="project" value="UniProtKB-KW"/>
</dbReference>
<dbReference type="SMART" id="SM01142">
    <property type="entry name" value="DSHCT"/>
    <property type="match status" value="1"/>
</dbReference>
<evidence type="ECO:0000313" key="8">
    <source>
        <dbReference type="EMBL" id="PFG19669.1"/>
    </source>
</evidence>
<evidence type="ECO:0000256" key="4">
    <source>
        <dbReference type="ARBA" id="ARBA00022840"/>
    </source>
</evidence>
<feature type="region of interest" description="Disordered" evidence="5">
    <location>
        <begin position="255"/>
        <end position="302"/>
    </location>
</feature>
<dbReference type="InterPro" id="IPR050699">
    <property type="entry name" value="RNA-DNA_Helicase"/>
</dbReference>
<dbReference type="InterPro" id="IPR014001">
    <property type="entry name" value="Helicase_ATP-bd"/>
</dbReference>
<dbReference type="OrthoDB" id="3229913at2"/>
<name>A0A2A9D1D9_9MICO</name>
<evidence type="ECO:0000313" key="9">
    <source>
        <dbReference type="Proteomes" id="UP000224915"/>
    </source>
</evidence>
<dbReference type="GO" id="GO:0055087">
    <property type="term" value="C:Ski complex"/>
    <property type="evidence" value="ECO:0007669"/>
    <property type="project" value="TreeGrafter"/>
</dbReference>
<feature type="compositionally biased region" description="Basic and acidic residues" evidence="5">
    <location>
        <begin position="255"/>
        <end position="273"/>
    </location>
</feature>
<dbReference type="Pfam" id="PF00270">
    <property type="entry name" value="DEAD"/>
    <property type="match status" value="1"/>
</dbReference>
<feature type="domain" description="Helicase ATP-binding" evidence="6">
    <location>
        <begin position="47"/>
        <end position="205"/>
    </location>
</feature>
<dbReference type="GO" id="GO:0005524">
    <property type="term" value="F:ATP binding"/>
    <property type="evidence" value="ECO:0007669"/>
    <property type="project" value="UniProtKB-KW"/>
</dbReference>
<dbReference type="Gene3D" id="3.40.50.300">
    <property type="entry name" value="P-loop containing nucleotide triphosphate hydrolases"/>
    <property type="match status" value="2"/>
</dbReference>
<evidence type="ECO:0000256" key="1">
    <source>
        <dbReference type="ARBA" id="ARBA00022741"/>
    </source>
</evidence>
<feature type="compositionally biased region" description="Basic residues" evidence="5">
    <location>
        <begin position="274"/>
        <end position="285"/>
    </location>
</feature>
<dbReference type="Pfam" id="PF26090">
    <property type="entry name" value="SH3_HelY"/>
    <property type="match status" value="1"/>
</dbReference>
<dbReference type="Pfam" id="PF00271">
    <property type="entry name" value="Helicase_C"/>
    <property type="match status" value="1"/>
</dbReference>
<dbReference type="Gene3D" id="1.10.3380.30">
    <property type="match status" value="1"/>
</dbReference>
<dbReference type="InterPro" id="IPR058621">
    <property type="entry name" value="SH3_HelY"/>
</dbReference>
<protein>
    <submittedName>
        <fullName evidence="8">ATP-dependent RNA helicase HelY</fullName>
    </submittedName>
</protein>
<keyword evidence="4" id="KW-0067">ATP-binding</keyword>
<evidence type="ECO:0000256" key="5">
    <source>
        <dbReference type="SAM" id="MobiDB-lite"/>
    </source>
</evidence>
<dbReference type="GO" id="GO:0070478">
    <property type="term" value="P:nuclear-transcribed mRNA catabolic process, 3'-5' exonucleolytic nonsense-mediated decay"/>
    <property type="evidence" value="ECO:0007669"/>
    <property type="project" value="TreeGrafter"/>
</dbReference>
<dbReference type="SUPFAM" id="SSF52540">
    <property type="entry name" value="P-loop containing nucleoside triphosphate hydrolases"/>
    <property type="match status" value="1"/>
</dbReference>
<keyword evidence="3 8" id="KW-0347">Helicase</keyword>
<dbReference type="CDD" id="cd18795">
    <property type="entry name" value="SF2_C_Ski2"/>
    <property type="match status" value="1"/>
</dbReference>
<dbReference type="SMART" id="SM00490">
    <property type="entry name" value="HELICc"/>
    <property type="match status" value="1"/>
</dbReference>
<proteinExistence type="predicted"/>
<dbReference type="InterPro" id="IPR011545">
    <property type="entry name" value="DEAD/DEAH_box_helicase_dom"/>
</dbReference>
<dbReference type="Proteomes" id="UP000224915">
    <property type="component" value="Unassembled WGS sequence"/>
</dbReference>
<organism evidence="8 9">
    <name type="scientific">Serinibacter salmoneus</name>
    <dbReference type="NCBI Taxonomy" id="556530"/>
    <lineage>
        <taxon>Bacteria</taxon>
        <taxon>Bacillati</taxon>
        <taxon>Actinomycetota</taxon>
        <taxon>Actinomycetes</taxon>
        <taxon>Micrococcales</taxon>
        <taxon>Beutenbergiaceae</taxon>
        <taxon>Serinibacter</taxon>
    </lineage>
</organism>
<keyword evidence="2" id="KW-0378">Hydrolase</keyword>
<accession>A0A2A9D1D9</accession>
<dbReference type="SMART" id="SM00487">
    <property type="entry name" value="DEXDc"/>
    <property type="match status" value="1"/>
</dbReference>
<feature type="domain" description="Helicase C-terminal" evidence="7">
    <location>
        <begin position="329"/>
        <end position="508"/>
    </location>
</feature>
<dbReference type="PANTHER" id="PTHR12131:SF1">
    <property type="entry name" value="ATP-DEPENDENT RNA HELICASE SUPV3L1, MITOCHONDRIAL-RELATED"/>
    <property type="match status" value="1"/>
</dbReference>
<comment type="caution">
    <text evidence="8">The sequence shown here is derived from an EMBL/GenBank/DDBJ whole genome shotgun (WGS) entry which is preliminary data.</text>
</comment>
<evidence type="ECO:0000256" key="3">
    <source>
        <dbReference type="ARBA" id="ARBA00022806"/>
    </source>
</evidence>
<reference evidence="8 9" key="1">
    <citation type="submission" date="2017-10" db="EMBL/GenBank/DDBJ databases">
        <title>Sequencing the genomes of 1000 actinobacteria strains.</title>
        <authorList>
            <person name="Klenk H.-P."/>
        </authorList>
    </citation>
    <scope>NUCLEOTIDE SEQUENCE [LARGE SCALE GENOMIC DNA]</scope>
    <source>
        <strain evidence="8 9">DSM 21801</strain>
    </source>
</reference>